<evidence type="ECO:0008006" key="4">
    <source>
        <dbReference type="Google" id="ProtNLM"/>
    </source>
</evidence>
<dbReference type="Proteomes" id="UP000255515">
    <property type="component" value="Unassembled WGS sequence"/>
</dbReference>
<evidence type="ECO:0000313" key="3">
    <source>
        <dbReference type="Proteomes" id="UP000255515"/>
    </source>
</evidence>
<dbReference type="EMBL" id="UFTJ01000001">
    <property type="protein sequence ID" value="SSZ46449.1"/>
    <property type="molecule type" value="Genomic_DNA"/>
</dbReference>
<dbReference type="AlphaFoldDB" id="A0A376BY76"/>
<protein>
    <recommendedName>
        <fullName evidence="4">C1q domain</fullName>
    </recommendedName>
</protein>
<dbReference type="SUPFAM" id="SSF49842">
    <property type="entry name" value="TNF-like"/>
    <property type="match status" value="1"/>
</dbReference>
<evidence type="ECO:0000313" key="2">
    <source>
        <dbReference type="EMBL" id="SSZ46449.1"/>
    </source>
</evidence>
<evidence type="ECO:0000256" key="1">
    <source>
        <dbReference type="SAM" id="MobiDB-lite"/>
    </source>
</evidence>
<sequence length="247" mass="27528">MCLPYIYQNKKKQNMKNIYIIPILFFSGLTFAQTGKIGIGTSAPNKNLHVKGNVQFTKDLKVGGTASTAGNPGTEGQVLVSQGNNKPPKWVNLKTMESLPHIASMSEQRKNQNVAHQYNSGAETQVFFLASEVSKLDNDYITYNATTGEFTVKKNGIYRIYVRATYDTELNPHGFTAGHAKTTIFKNNTRIFARSSYHGERTPRVNHTFTGADKFQVGDKITMKTYREQNHIMTLTGMVITFNGTGV</sequence>
<organism evidence="2 3">
    <name type="scientific">Bergeyella zoohelcum</name>
    <dbReference type="NCBI Taxonomy" id="1015"/>
    <lineage>
        <taxon>Bacteria</taxon>
        <taxon>Pseudomonadati</taxon>
        <taxon>Bacteroidota</taxon>
        <taxon>Flavobacteriia</taxon>
        <taxon>Flavobacteriales</taxon>
        <taxon>Weeksellaceae</taxon>
        <taxon>Bergeyella</taxon>
    </lineage>
</organism>
<proteinExistence type="predicted"/>
<dbReference type="Gene3D" id="2.60.120.40">
    <property type="match status" value="1"/>
</dbReference>
<gene>
    <name evidence="2" type="ORF">NCTC11661_00092</name>
</gene>
<name>A0A376BY76_9FLAO</name>
<accession>A0A376BY76</accession>
<reference evidence="2 3" key="1">
    <citation type="submission" date="2018-06" db="EMBL/GenBank/DDBJ databases">
        <authorList>
            <consortium name="Pathogen Informatics"/>
            <person name="Doyle S."/>
        </authorList>
    </citation>
    <scope>NUCLEOTIDE SEQUENCE [LARGE SCALE GENOMIC DNA]</scope>
    <source>
        <strain evidence="2 3">NCTC11661</strain>
    </source>
</reference>
<dbReference type="InterPro" id="IPR008983">
    <property type="entry name" value="Tumour_necrosis_fac-like_dom"/>
</dbReference>
<feature type="region of interest" description="Disordered" evidence="1">
    <location>
        <begin position="65"/>
        <end position="86"/>
    </location>
</feature>